<sequence>MASPPAPSSEPSRKRPRLGSSRDARSPSFAHSDSQNRTGRSMSADRALSVANQPGELDRHFLGSQERPSTPPNNSPSKQTPVTINIRTPQQKLNGKALSDEDRQDSHVTLLKQDNQEPKSSSSDMYKTTNGAPPSPSPSSSPEIEIEIGDPEDLDDDPAPVEIHIDGVEDDLTQSLLSRFPYAGDLQSPIDGAKLYFAHLDHDNVDMDALEQLRDWLDSQHQTLLGRKSDWKEMYYYNHTLWDMIGKCFHKLFTRISISFLNKSNREVEIWLPRLLHAFILLVDRLLQVDTYVLSTRPVEEVIKETPLASRYLRALTSFLWDKRSLLPCAMVSDFGFEDATVRTHIVNTFTHTGGMQHISQYVQALVQRLPHDPSLGTKMIPSLSIAGMMAQCGCIFECASPQWPATLVEIFRVVNKPLSENLDKTLDPLAADKRREIVDCLNRIIYYAAKLDGGAITEDLFAKIVGRPTADLKDSYAELISMVWRVKLMKNYFTKGRMDLRIQGVDQLQTGLVEFFSQHKSSSYMDTRAEVVPPALKCLADILLEEKIIEFLVGVESHPQLITRSSNIVGFLVVTNKFSADQADVVWKTILTSQDPRVVSATLYMLQNIIRTLTKFKEDVYLCKKLMESPLPAMSPEAHAFFLDFLAIIRTRYENHSGSLESNLLPPRLCIRLIRELSPTKSRSSTLSGGVYMEAMTALSQLTQLMPPEERKMLYQDCIEALQEDSMQAAASVQAIQHIMKDCHGDPTYLASELDIVPVLMDEFCIFVRNTRAASPSTQRTRFQEELVPRLDLILELILLEPKVIHEDRTRIFWDHLVGEEASNTEARDISWRRLASFAQFQHDPNPFLDRCYADFLPSNNPDHFTHGFFEFVQNITKYKMQAEISASANVDGSHIFGMDLVWRVILTAHPNTGEENAMQFLAGVYLDKSLVQRMSTESIDAAHVSLVDGCLERLQVAHARLRMPKTPDMCDAAETAQSDTDRPNQDLVFQRTITFLTLFLLAIRKRPDFQTRALEHFATVPKSTPKIRGDPITVKYQIMKSGGPSLAHKEMIVGELDTRKEFHGRIVQIAAAHGMSSFRLLWSGNHLNLKLKPMETLGDMGLGKIPLIIREPPHPDSLADPVPAPRSPRTAFENQIVARFDEFYDLMDADDAISKAAFDFLNHFPPDPKVSDLVQNSSASSTCIFPAGEIFKISYSLRCLQELLQNHIDQDTLEPNFIEHGVHLIESLLAAITLAKDEIHSRRTLHLVNATVNGLSAFLKESTYTGSSPFSEPALLVNNLLLILEVAISSGRANQLICDSYELILDCVLHCRRAWQIFLESSGLEELHCKLLLDNPNQGVRNTIWQAFKLKLERFSTDMHMSKPEFANFIWEFITKLLPRVIDLPEQCAEFFELALYLLENNIMEVEEGSFTEYLAAWSPFIRQHVHTEIIGKEEPDHVLKGFASLLRRVAQRMSHSQKLPPGEVTDQLLEDVWSKYLFPRHLSDTENPSSLNEQMPVVERSTRYEIYALAYNLGCVSENSLCRLTELAALPLPEDCFNTYTIDRTSLLRSTAGYVGLRNLGNTCYMNSLLTQLYMNPEFRAFMLNCALPTTMDSKLLIETKKLFAYMQNGYAKSADATAFTCNIRTLDDEAIDIREQMDVDEFSNTLFMRWEDQMPSNEAKQGLKSFYTGTTVQQIKSNECGHVSERVDTCLAIQCDVQGKANLAESLQAFVEGDVMEGDNKYKCEPCGRLVNAVKRTCLKAVPNHLIFQLKRFEYDLSTQRRSKINEFFEFPMSIDMSSYTFGHLEDPSKPVVPDMFDLVGVVVHKGQADHGHYVSYIRVRPSSATEKPLWLQFDDADVTQFDPKDIAEHCYGGLHNGKDGGPMGFSQSPKSFNGYMLFYQRSSTLGACSWSPSPNSKRKDHVLVPDQLQDMVARQNSELLETYNLFSVPHQQFIHEIKIKLRESDHQESQHRVQGDMINLILSHMAHITCRIKEQPEFEETINILRKICLNCSSCCYLILKWIANHSQELRNFLLKTTQPRVRQHFRTFTFDALLKLKRTPKLYGIEKTQIPTKLSEKTLISGLITTLSLLAKDELHHNPRAWDDFWGLLADIAHLGHQECWTMIDQGLLTTCLELFMIQCDRDAQRNFSRVYEMFRRKIPPHNHLVEVVALLFGNIDFKREIPCEHPEQRLSRAENDGWNWLLPLTTKEMSFLTDWNGVEENLMWISSVFDKWDSSREGPGTADFFPGEIVRHLTRGEPPNIKFLLQTFKSNIQTLESGFAEPYLRATCQFCQYCPERNLVSQMVGFMNSISAHANPTNDNDGYNGSWCLAFYQALYDITSRDQNEFVGIDWCLYQLIDGVSLWAPALLTFERNFNVGADTHALLKIALFKPYTGEILEELEETLVKPRAIAIRKLFRACAKRARYLLENYPSKTMLKSIMGTMKDCRDYLKKVMQEDDKKELRDDGDVDFVDQFDVFKNAFDALPVHQQDELAPSSEFLMDWEDMDPADDPYEASDGISSEDDLAGP</sequence>
<dbReference type="InterPro" id="IPR018200">
    <property type="entry name" value="USP_CS"/>
</dbReference>
<evidence type="ECO:0000256" key="1">
    <source>
        <dbReference type="SAM" id="MobiDB-lite"/>
    </source>
</evidence>
<feature type="compositionally biased region" description="Polar residues" evidence="1">
    <location>
        <begin position="118"/>
        <end position="132"/>
    </location>
</feature>
<dbReference type="Pfam" id="PF00443">
    <property type="entry name" value="UCH"/>
    <property type="match status" value="1"/>
</dbReference>
<evidence type="ECO:0000313" key="4">
    <source>
        <dbReference type="Proteomes" id="UP000800235"/>
    </source>
</evidence>
<reference evidence="3" key="1">
    <citation type="journal article" date="2020" name="Stud. Mycol.">
        <title>101 Dothideomycetes genomes: a test case for predicting lifestyles and emergence of pathogens.</title>
        <authorList>
            <person name="Haridas S."/>
            <person name="Albert R."/>
            <person name="Binder M."/>
            <person name="Bloem J."/>
            <person name="Labutti K."/>
            <person name="Salamov A."/>
            <person name="Andreopoulos B."/>
            <person name="Baker S."/>
            <person name="Barry K."/>
            <person name="Bills G."/>
            <person name="Bluhm B."/>
            <person name="Cannon C."/>
            <person name="Castanera R."/>
            <person name="Culley D."/>
            <person name="Daum C."/>
            <person name="Ezra D."/>
            <person name="Gonzalez J."/>
            <person name="Henrissat B."/>
            <person name="Kuo A."/>
            <person name="Liang C."/>
            <person name="Lipzen A."/>
            <person name="Lutzoni F."/>
            <person name="Magnuson J."/>
            <person name="Mondo S."/>
            <person name="Nolan M."/>
            <person name="Ohm R."/>
            <person name="Pangilinan J."/>
            <person name="Park H.-J."/>
            <person name="Ramirez L."/>
            <person name="Alfaro M."/>
            <person name="Sun H."/>
            <person name="Tritt A."/>
            <person name="Yoshinaga Y."/>
            <person name="Zwiers L.-H."/>
            <person name="Turgeon B."/>
            <person name="Goodwin S."/>
            <person name="Spatafora J."/>
            <person name="Crous P."/>
            <person name="Grigoriev I."/>
        </authorList>
    </citation>
    <scope>NUCLEOTIDE SEQUENCE</scope>
    <source>
        <strain evidence="3">CBS 130266</strain>
    </source>
</reference>
<comment type="caution">
    <text evidence="3">The sequence shown here is derived from an EMBL/GenBank/DDBJ whole genome shotgun (WGS) entry which is preliminary data.</text>
</comment>
<dbReference type="GO" id="GO:0005634">
    <property type="term" value="C:nucleus"/>
    <property type="evidence" value="ECO:0007669"/>
    <property type="project" value="TreeGrafter"/>
</dbReference>
<dbReference type="InterPro" id="IPR038765">
    <property type="entry name" value="Papain-like_cys_pep_sf"/>
</dbReference>
<organism evidence="3 4">
    <name type="scientific">Tothia fuscella</name>
    <dbReference type="NCBI Taxonomy" id="1048955"/>
    <lineage>
        <taxon>Eukaryota</taxon>
        <taxon>Fungi</taxon>
        <taxon>Dikarya</taxon>
        <taxon>Ascomycota</taxon>
        <taxon>Pezizomycotina</taxon>
        <taxon>Dothideomycetes</taxon>
        <taxon>Pleosporomycetidae</taxon>
        <taxon>Venturiales</taxon>
        <taxon>Cylindrosympodiaceae</taxon>
        <taxon>Tothia</taxon>
    </lineage>
</organism>
<dbReference type="InterPro" id="IPR016024">
    <property type="entry name" value="ARM-type_fold"/>
</dbReference>
<feature type="compositionally biased region" description="Polar residues" evidence="1">
    <location>
        <begin position="75"/>
        <end position="93"/>
    </location>
</feature>
<evidence type="ECO:0000259" key="2">
    <source>
        <dbReference type="PROSITE" id="PS50235"/>
    </source>
</evidence>
<evidence type="ECO:0000313" key="3">
    <source>
        <dbReference type="EMBL" id="KAF2431771.1"/>
    </source>
</evidence>
<dbReference type="InterPro" id="IPR001394">
    <property type="entry name" value="Peptidase_C19_UCH"/>
</dbReference>
<dbReference type="PANTHER" id="PTHR24006">
    <property type="entry name" value="UBIQUITIN CARBOXYL-TERMINAL HYDROLASE"/>
    <property type="match status" value="1"/>
</dbReference>
<feature type="region of interest" description="Disordered" evidence="1">
    <location>
        <begin position="2484"/>
        <end position="2514"/>
    </location>
</feature>
<keyword evidence="4" id="KW-1185">Reference proteome</keyword>
<dbReference type="GO" id="GO:0016579">
    <property type="term" value="P:protein deubiquitination"/>
    <property type="evidence" value="ECO:0007669"/>
    <property type="project" value="InterPro"/>
</dbReference>
<feature type="compositionally biased region" description="Polar residues" evidence="1">
    <location>
        <begin position="29"/>
        <end position="41"/>
    </location>
</feature>
<dbReference type="SUPFAM" id="SSF54001">
    <property type="entry name" value="Cysteine proteinases"/>
    <property type="match status" value="1"/>
</dbReference>
<accession>A0A9P4NV90</accession>
<dbReference type="PROSITE" id="PS00973">
    <property type="entry name" value="USP_2"/>
    <property type="match status" value="1"/>
</dbReference>
<dbReference type="PANTHER" id="PTHR24006:SF827">
    <property type="entry name" value="UBIQUITIN CARBOXYL-TERMINAL HYDROLASE 34"/>
    <property type="match status" value="1"/>
</dbReference>
<name>A0A9P4NV90_9PEZI</name>
<dbReference type="Pfam" id="PF12030">
    <property type="entry name" value="DUF3517"/>
    <property type="match status" value="1"/>
</dbReference>
<dbReference type="Gene3D" id="3.90.70.10">
    <property type="entry name" value="Cysteine proteinases"/>
    <property type="match status" value="1"/>
</dbReference>
<protein>
    <recommendedName>
        <fullName evidence="2">USP domain-containing protein</fullName>
    </recommendedName>
</protein>
<dbReference type="OrthoDB" id="420187at2759"/>
<dbReference type="GO" id="GO:0005829">
    <property type="term" value="C:cytosol"/>
    <property type="evidence" value="ECO:0007669"/>
    <property type="project" value="TreeGrafter"/>
</dbReference>
<gene>
    <name evidence="3" type="ORF">EJ08DRAFT_696252</name>
</gene>
<dbReference type="Proteomes" id="UP000800235">
    <property type="component" value="Unassembled WGS sequence"/>
</dbReference>
<dbReference type="CDD" id="cd02659">
    <property type="entry name" value="peptidase_C19C"/>
    <property type="match status" value="1"/>
</dbReference>
<dbReference type="EMBL" id="MU007030">
    <property type="protein sequence ID" value="KAF2431771.1"/>
    <property type="molecule type" value="Genomic_DNA"/>
</dbReference>
<proteinExistence type="predicted"/>
<dbReference type="SUPFAM" id="SSF48371">
    <property type="entry name" value="ARM repeat"/>
    <property type="match status" value="1"/>
</dbReference>
<dbReference type="InterPro" id="IPR021905">
    <property type="entry name" value="DUF3517"/>
</dbReference>
<feature type="region of interest" description="Disordered" evidence="1">
    <location>
        <begin position="1"/>
        <end position="161"/>
    </location>
</feature>
<feature type="compositionally biased region" description="Acidic residues" evidence="1">
    <location>
        <begin position="2487"/>
        <end position="2514"/>
    </location>
</feature>
<feature type="compositionally biased region" description="Acidic residues" evidence="1">
    <location>
        <begin position="144"/>
        <end position="159"/>
    </location>
</feature>
<dbReference type="PROSITE" id="PS50235">
    <property type="entry name" value="USP_3"/>
    <property type="match status" value="1"/>
</dbReference>
<feature type="domain" description="USP" evidence="2">
    <location>
        <begin position="1558"/>
        <end position="1887"/>
    </location>
</feature>
<dbReference type="InterPro" id="IPR028889">
    <property type="entry name" value="USP"/>
</dbReference>
<dbReference type="GO" id="GO:0004843">
    <property type="term" value="F:cysteine-type deubiquitinase activity"/>
    <property type="evidence" value="ECO:0007669"/>
    <property type="project" value="InterPro"/>
</dbReference>
<dbReference type="InterPro" id="IPR050164">
    <property type="entry name" value="Peptidase_C19"/>
</dbReference>